<dbReference type="InterPro" id="IPR011051">
    <property type="entry name" value="RmlC_Cupin_sf"/>
</dbReference>
<protein>
    <recommendedName>
        <fullName evidence="1">ChrR-like cupin domain-containing protein</fullName>
    </recommendedName>
</protein>
<name>A0A829YAX6_9GAMM</name>
<dbReference type="AlphaFoldDB" id="A0A829YAX6"/>
<accession>A0A829YAX6</accession>
<dbReference type="SUPFAM" id="SSF51182">
    <property type="entry name" value="RmlC-like cupins"/>
    <property type="match status" value="1"/>
</dbReference>
<gene>
    <name evidence="2" type="ORF">GCM10011487_21330</name>
</gene>
<dbReference type="Proteomes" id="UP000445000">
    <property type="component" value="Unassembled WGS sequence"/>
</dbReference>
<evidence type="ECO:0000259" key="1">
    <source>
        <dbReference type="Pfam" id="PF12973"/>
    </source>
</evidence>
<dbReference type="InterPro" id="IPR025979">
    <property type="entry name" value="ChrR-like_cupin_dom"/>
</dbReference>
<feature type="domain" description="ChrR-like cupin" evidence="1">
    <location>
        <begin position="34"/>
        <end position="122"/>
    </location>
</feature>
<sequence>MRCARIAMFSVWHTKAIERTLESAMIVNRNAARIWSETGFDGIVSCPTWSGNDGDGGYLAKLAAGARFPRHRHQGWEQIVVLSGAVRFDDAELRTGDVLQVEGDDEHEALALEDTTLFVAHHRGIVFT</sequence>
<evidence type="ECO:0000313" key="2">
    <source>
        <dbReference type="EMBL" id="GFE80133.1"/>
    </source>
</evidence>
<keyword evidence="3" id="KW-1185">Reference proteome</keyword>
<dbReference type="EMBL" id="BLJN01000002">
    <property type="protein sequence ID" value="GFE80133.1"/>
    <property type="molecule type" value="Genomic_DNA"/>
</dbReference>
<organism evidence="2 3">
    <name type="scientific">Steroidobacter agaridevorans</name>
    <dbReference type="NCBI Taxonomy" id="2695856"/>
    <lineage>
        <taxon>Bacteria</taxon>
        <taxon>Pseudomonadati</taxon>
        <taxon>Pseudomonadota</taxon>
        <taxon>Gammaproteobacteria</taxon>
        <taxon>Steroidobacterales</taxon>
        <taxon>Steroidobacteraceae</taxon>
        <taxon>Steroidobacter</taxon>
    </lineage>
</organism>
<proteinExistence type="predicted"/>
<comment type="caution">
    <text evidence="2">The sequence shown here is derived from an EMBL/GenBank/DDBJ whole genome shotgun (WGS) entry which is preliminary data.</text>
</comment>
<dbReference type="Pfam" id="PF12973">
    <property type="entry name" value="Cupin_7"/>
    <property type="match status" value="1"/>
</dbReference>
<reference evidence="3" key="1">
    <citation type="submission" date="2020-01" db="EMBL/GenBank/DDBJ databases">
        <title>'Steroidobacter agaridevorans' sp. nov., agar-degrading bacteria isolated from rhizosphere soils.</title>
        <authorList>
            <person name="Ikenaga M."/>
            <person name="Kataoka M."/>
            <person name="Murouchi A."/>
            <person name="Katsuragi S."/>
            <person name="Sakai M."/>
        </authorList>
    </citation>
    <scope>NUCLEOTIDE SEQUENCE [LARGE SCALE GENOMIC DNA]</scope>
    <source>
        <strain evidence="3">YU21-B</strain>
    </source>
</reference>
<evidence type="ECO:0000313" key="3">
    <source>
        <dbReference type="Proteomes" id="UP000445000"/>
    </source>
</evidence>
<dbReference type="InterPro" id="IPR014710">
    <property type="entry name" value="RmlC-like_jellyroll"/>
</dbReference>
<dbReference type="Gene3D" id="2.60.120.10">
    <property type="entry name" value="Jelly Rolls"/>
    <property type="match status" value="1"/>
</dbReference>